<dbReference type="Gene3D" id="3.10.10.10">
    <property type="entry name" value="HIV Type 1 Reverse Transcriptase, subunit A, domain 1"/>
    <property type="match status" value="1"/>
</dbReference>
<comment type="caution">
    <text evidence="8">The sequence shown here is derived from an EMBL/GenBank/DDBJ whole genome shotgun (WGS) entry which is preliminary data.</text>
</comment>
<evidence type="ECO:0000256" key="1">
    <source>
        <dbReference type="ARBA" id="ARBA00022679"/>
    </source>
</evidence>
<dbReference type="Pfam" id="PF00078">
    <property type="entry name" value="RVT_1"/>
    <property type="match status" value="1"/>
</dbReference>
<dbReference type="PANTHER" id="PTHR33050">
    <property type="entry name" value="REVERSE TRANSCRIPTASE DOMAIN-CONTAINING PROTEIN"/>
    <property type="match status" value="1"/>
</dbReference>
<dbReference type="GO" id="GO:0003676">
    <property type="term" value="F:nucleic acid binding"/>
    <property type="evidence" value="ECO:0007669"/>
    <property type="project" value="InterPro"/>
</dbReference>
<dbReference type="GO" id="GO:0004519">
    <property type="term" value="F:endonuclease activity"/>
    <property type="evidence" value="ECO:0007669"/>
    <property type="project" value="UniProtKB-KW"/>
</dbReference>
<dbReference type="InterPro" id="IPR043128">
    <property type="entry name" value="Rev_trsase/Diguanyl_cyclase"/>
</dbReference>
<proteinExistence type="predicted"/>
<evidence type="ECO:0000259" key="7">
    <source>
        <dbReference type="PROSITE" id="PS50878"/>
    </source>
</evidence>
<keyword evidence="6" id="KW-0695">RNA-directed DNA polymerase</keyword>
<name>A0A8B6DZZ7_MYTGA</name>
<evidence type="ECO:0000313" key="8">
    <source>
        <dbReference type="EMBL" id="VDI26486.1"/>
    </source>
</evidence>
<dbReference type="AlphaFoldDB" id="A0A8B6DZZ7"/>
<evidence type="ECO:0000256" key="6">
    <source>
        <dbReference type="ARBA" id="ARBA00022918"/>
    </source>
</evidence>
<dbReference type="OrthoDB" id="6106301at2759"/>
<feature type="domain" description="Reverse transcriptase" evidence="7">
    <location>
        <begin position="81"/>
        <end position="285"/>
    </location>
</feature>
<dbReference type="GO" id="GO:0003964">
    <property type="term" value="F:RNA-directed DNA polymerase activity"/>
    <property type="evidence" value="ECO:0007669"/>
    <property type="project" value="UniProtKB-KW"/>
</dbReference>
<organism evidence="8 9">
    <name type="scientific">Mytilus galloprovincialis</name>
    <name type="common">Mediterranean mussel</name>
    <dbReference type="NCBI Taxonomy" id="29158"/>
    <lineage>
        <taxon>Eukaryota</taxon>
        <taxon>Metazoa</taxon>
        <taxon>Spiralia</taxon>
        <taxon>Lophotrochozoa</taxon>
        <taxon>Mollusca</taxon>
        <taxon>Bivalvia</taxon>
        <taxon>Autobranchia</taxon>
        <taxon>Pteriomorphia</taxon>
        <taxon>Mytilida</taxon>
        <taxon>Mytiloidea</taxon>
        <taxon>Mytilidae</taxon>
        <taxon>Mytilinae</taxon>
        <taxon>Mytilus</taxon>
    </lineage>
</organism>
<dbReference type="Gene3D" id="3.30.420.10">
    <property type="entry name" value="Ribonuclease H-like superfamily/Ribonuclease H"/>
    <property type="match status" value="1"/>
</dbReference>
<keyword evidence="9" id="KW-1185">Reference proteome</keyword>
<accession>A0A8B6DZZ7</accession>
<dbReference type="PROSITE" id="PS50878">
    <property type="entry name" value="RT_POL"/>
    <property type="match status" value="1"/>
</dbReference>
<dbReference type="CDD" id="cd03714">
    <property type="entry name" value="RT_DIRS1"/>
    <property type="match status" value="1"/>
</dbReference>
<dbReference type="PANTHER" id="PTHR33050:SF7">
    <property type="entry name" value="RIBONUCLEASE H"/>
    <property type="match status" value="1"/>
</dbReference>
<dbReference type="Gene3D" id="3.30.70.270">
    <property type="match status" value="1"/>
</dbReference>
<dbReference type="InterPro" id="IPR041373">
    <property type="entry name" value="RT_RNaseH"/>
</dbReference>
<dbReference type="CDD" id="cd09275">
    <property type="entry name" value="RNase_HI_RT_DIRS1"/>
    <property type="match status" value="1"/>
</dbReference>
<dbReference type="SUPFAM" id="SSF56672">
    <property type="entry name" value="DNA/RNA polymerases"/>
    <property type="match status" value="1"/>
</dbReference>
<evidence type="ECO:0000256" key="5">
    <source>
        <dbReference type="ARBA" id="ARBA00022801"/>
    </source>
</evidence>
<keyword evidence="5" id="KW-0378">Hydrolase</keyword>
<sequence>MISILLNLIDTENLGKNEHLDIIQLDSFEYEKSFQSVSVKGRLKEHLKYWQEIDTNTFVLDIIKNGYSIPFITTPPVMFNENNKSAYNNAEFVSEAITDLLRNNCIVQVKSRPHVVNPLTVSVQSSGKKRLILDLRLVNEHVWKSKIKFEDWRSALQYFDRNNYTFKFDLRSGYHHLDIEQSCHTYLGFSWKQNFYVFTVLPFGLSSSPYIFTKCLRPLVKHWRKCGIRIVLYLDDGWGTNSTFDSCNADSNFVLKSLTEAGFVINTEKSVWKPCQELIWLGIIWNSKTHTIHIPDKRVLDLTLSIDHVVNSLPSISARNLARITGRIVSMSPVLGNVTRLMTRNIYRLIESRVSWDYTFKLSDQDVINELLFWKVHVSKLNVKCLSDYKIPSVVMYSDASSFACGAYSCQLDDKIFHKMWSEDERKRSSTWREMYAIKSCLETFQYQLVGKVVKWFTDCLNCIHIIQTGSSKPDLHQLAMTIFSVCVKNSIYLDIQWIPRDQNVQADSLSRIFDYDDWSVTDEFFHFIDDLFGPHTCDRFADSNNNKIASFNSKFHTQGTSGVDAFAFNWVNDKNNWSVPPINLISRVIKHSVACKARCTLVVPKWISASYWPLLFQRNMLCQPYIADMLEFKDARDIYKHGSNKKSLFGSDRFTGSVLVVRIVP</sequence>
<evidence type="ECO:0000256" key="2">
    <source>
        <dbReference type="ARBA" id="ARBA00022695"/>
    </source>
</evidence>
<reference evidence="8" key="1">
    <citation type="submission" date="2018-11" db="EMBL/GenBank/DDBJ databases">
        <authorList>
            <person name="Alioto T."/>
            <person name="Alioto T."/>
        </authorList>
    </citation>
    <scope>NUCLEOTIDE SEQUENCE</scope>
</reference>
<keyword evidence="4" id="KW-0255">Endonuclease</keyword>
<keyword evidence="1" id="KW-0808">Transferase</keyword>
<evidence type="ECO:0000256" key="3">
    <source>
        <dbReference type="ARBA" id="ARBA00022722"/>
    </source>
</evidence>
<dbReference type="GO" id="GO:0016787">
    <property type="term" value="F:hydrolase activity"/>
    <property type="evidence" value="ECO:0007669"/>
    <property type="project" value="UniProtKB-KW"/>
</dbReference>
<dbReference type="InterPro" id="IPR043502">
    <property type="entry name" value="DNA/RNA_pol_sf"/>
</dbReference>
<evidence type="ECO:0000313" key="9">
    <source>
        <dbReference type="Proteomes" id="UP000596742"/>
    </source>
</evidence>
<dbReference type="InterPro" id="IPR036397">
    <property type="entry name" value="RNaseH_sf"/>
</dbReference>
<evidence type="ECO:0000256" key="4">
    <source>
        <dbReference type="ARBA" id="ARBA00022759"/>
    </source>
</evidence>
<gene>
    <name evidence="8" type="ORF">MGAL_10B026816</name>
</gene>
<dbReference type="Pfam" id="PF17917">
    <property type="entry name" value="RT_RNaseH"/>
    <property type="match status" value="1"/>
</dbReference>
<dbReference type="InterPro" id="IPR052055">
    <property type="entry name" value="Hepadnavirus_pol/RT"/>
</dbReference>
<protein>
    <recommendedName>
        <fullName evidence="7">Reverse transcriptase domain-containing protein</fullName>
    </recommendedName>
</protein>
<dbReference type="InterPro" id="IPR000477">
    <property type="entry name" value="RT_dom"/>
</dbReference>
<dbReference type="EMBL" id="UYJE01004256">
    <property type="protein sequence ID" value="VDI26486.1"/>
    <property type="molecule type" value="Genomic_DNA"/>
</dbReference>
<keyword evidence="2" id="KW-0548">Nucleotidyltransferase</keyword>
<keyword evidence="3" id="KW-0540">Nuclease</keyword>
<dbReference type="Proteomes" id="UP000596742">
    <property type="component" value="Unassembled WGS sequence"/>
</dbReference>